<dbReference type="RefSeq" id="WP_014274886.1">
    <property type="nucleotide sequence ID" value="NZ_BIMW01000124.1"/>
</dbReference>
<name>A0A5M3TB44_LIMPL</name>
<accession>A0A5M3TB44</accession>
<proteinExistence type="predicted"/>
<organism evidence="1 2">
    <name type="scientific">Limnospira platensis NIES-46</name>
    <dbReference type="NCBI Taxonomy" id="1236695"/>
    <lineage>
        <taxon>Bacteria</taxon>
        <taxon>Bacillati</taxon>
        <taxon>Cyanobacteriota</taxon>
        <taxon>Cyanophyceae</taxon>
        <taxon>Oscillatoriophycideae</taxon>
        <taxon>Oscillatoriales</taxon>
        <taxon>Sirenicapillariaceae</taxon>
        <taxon>Limnospira</taxon>
    </lineage>
</organism>
<dbReference type="Proteomes" id="UP000326169">
    <property type="component" value="Unassembled WGS sequence"/>
</dbReference>
<evidence type="ECO:0000313" key="2">
    <source>
        <dbReference type="Proteomes" id="UP000326169"/>
    </source>
</evidence>
<keyword evidence="2" id="KW-1185">Reference proteome</keyword>
<dbReference type="GeneID" id="301684052"/>
<gene>
    <name evidence="1" type="ORF">NIES46_32520</name>
</gene>
<evidence type="ECO:0000313" key="1">
    <source>
        <dbReference type="EMBL" id="GCE95190.1"/>
    </source>
</evidence>
<dbReference type="EMBL" id="BIMW01000124">
    <property type="protein sequence ID" value="GCE95190.1"/>
    <property type="molecule type" value="Genomic_DNA"/>
</dbReference>
<protein>
    <submittedName>
        <fullName evidence="1">Uncharacterized protein</fullName>
    </submittedName>
</protein>
<sequence length="170" mass="18886">MLNYSRIFLISALGLGTFFPNQAISVPHIVTGSPLLLAQNQPFQISGIQIVKNETLTAGSYTVEGRLINYSSDVMRSLQVVYRLYRQEGDTLVEVESHEATVIPGELQPGETGKFGWAFSEVPQVFFIEAIVSENGTTEVNQCYADGLARREMCRLQLNSQAVYPLTIKH</sequence>
<comment type="caution">
    <text evidence="1">The sequence shown here is derived from an EMBL/GenBank/DDBJ whole genome shotgun (WGS) entry which is preliminary data.</text>
</comment>
<reference evidence="1 2" key="1">
    <citation type="journal article" date="2019" name="J Genomics">
        <title>The Draft Genome of a Hydrogen-producing Cyanobacterium, Arthrospira platensis NIES-46.</title>
        <authorList>
            <person name="Suzuki S."/>
            <person name="Yamaguchi H."/>
            <person name="Kawachi M."/>
        </authorList>
    </citation>
    <scope>NUCLEOTIDE SEQUENCE [LARGE SCALE GENOMIC DNA]</scope>
    <source>
        <strain evidence="1 2">NIES-46</strain>
    </source>
</reference>